<dbReference type="Proteomes" id="UP000640485">
    <property type="component" value="Unassembled WGS sequence"/>
</dbReference>
<keyword evidence="4 6" id="KW-0862">Zinc</keyword>
<keyword evidence="5 6" id="KW-0482">Metalloprotease</keyword>
<dbReference type="PANTHER" id="PTHR22726">
    <property type="entry name" value="METALLOENDOPEPTIDASE OMA1"/>
    <property type="match status" value="1"/>
</dbReference>
<comment type="similarity">
    <text evidence="6">Belongs to the peptidase M48 family.</text>
</comment>
<keyword evidence="1 6" id="KW-0645">Protease</keyword>
<keyword evidence="7" id="KW-0812">Transmembrane</keyword>
<comment type="cofactor">
    <cofactor evidence="6">
        <name>Zn(2+)</name>
        <dbReference type="ChEBI" id="CHEBI:29105"/>
    </cofactor>
    <text evidence="6">Binds 1 zinc ion per subunit.</text>
</comment>
<gene>
    <name evidence="9" type="ORF">JJJ17_02700</name>
</gene>
<organism evidence="9 10">
    <name type="scientific">Paracoccus caeni</name>
    <dbReference type="NCBI Taxonomy" id="657651"/>
    <lineage>
        <taxon>Bacteria</taxon>
        <taxon>Pseudomonadati</taxon>
        <taxon>Pseudomonadota</taxon>
        <taxon>Alphaproteobacteria</taxon>
        <taxon>Rhodobacterales</taxon>
        <taxon>Paracoccaceae</taxon>
        <taxon>Paracoccus</taxon>
    </lineage>
</organism>
<evidence type="ECO:0000256" key="2">
    <source>
        <dbReference type="ARBA" id="ARBA00022723"/>
    </source>
</evidence>
<name>A0A934VZH5_9RHOB</name>
<evidence type="ECO:0000256" key="1">
    <source>
        <dbReference type="ARBA" id="ARBA00022670"/>
    </source>
</evidence>
<dbReference type="PANTHER" id="PTHR22726:SF1">
    <property type="entry name" value="METALLOENDOPEPTIDASE OMA1, MITOCHONDRIAL"/>
    <property type="match status" value="1"/>
</dbReference>
<dbReference type="EMBL" id="JAEPRQ010000001">
    <property type="protein sequence ID" value="MBK4214829.1"/>
    <property type="molecule type" value="Genomic_DNA"/>
</dbReference>
<evidence type="ECO:0000313" key="9">
    <source>
        <dbReference type="EMBL" id="MBK4214829.1"/>
    </source>
</evidence>
<evidence type="ECO:0000313" key="10">
    <source>
        <dbReference type="Proteomes" id="UP000640485"/>
    </source>
</evidence>
<keyword evidence="2" id="KW-0479">Metal-binding</keyword>
<keyword evidence="7" id="KW-1133">Transmembrane helix</keyword>
<dbReference type="GO" id="GO:0016020">
    <property type="term" value="C:membrane"/>
    <property type="evidence" value="ECO:0007669"/>
    <property type="project" value="TreeGrafter"/>
</dbReference>
<dbReference type="GO" id="GO:0004222">
    <property type="term" value="F:metalloendopeptidase activity"/>
    <property type="evidence" value="ECO:0007669"/>
    <property type="project" value="InterPro"/>
</dbReference>
<sequence length="345" mass="37492">MVSPSDVKPFHAEGHAYPPLSSRRIPARLVWRDGGMARLQDHDGNLLTDGVPLGIEQIPGGPLLVELPGDWQFEAAPGSDVSTLPGPRKGRRLSRAEAWHPRLALVVGLCLFAAFAIWRWGLSVLVAVAMWVTPESVVKVIDAGNMAVIDRTFADDSRTSAARQKEVQAIFARLREQAPPAPWGEYRLLFRDMPAIGPNAFAMPGGTVVVTDQLLERFDDPDVIAGVLGHELAHVSERHVLAQLYRAGTSYLLVTLIAGDPGPLLQDMLREGNLLLSLSYSRHHEAEADRLGVATATAAGYDGVALARFFEALEEDFGADGPSWLSTHPAHGDRIERIRDMAGSQ</sequence>
<dbReference type="Pfam" id="PF01435">
    <property type="entry name" value="Peptidase_M48"/>
    <property type="match status" value="1"/>
</dbReference>
<comment type="caution">
    <text evidence="9">The sequence shown here is derived from an EMBL/GenBank/DDBJ whole genome shotgun (WGS) entry which is preliminary data.</text>
</comment>
<dbReference type="CDD" id="cd07332">
    <property type="entry name" value="M48C_Oma1_like"/>
    <property type="match status" value="1"/>
</dbReference>
<keyword evidence="3 6" id="KW-0378">Hydrolase</keyword>
<dbReference type="GO" id="GO:0046872">
    <property type="term" value="F:metal ion binding"/>
    <property type="evidence" value="ECO:0007669"/>
    <property type="project" value="UniProtKB-KW"/>
</dbReference>
<dbReference type="GO" id="GO:0051603">
    <property type="term" value="P:proteolysis involved in protein catabolic process"/>
    <property type="evidence" value="ECO:0007669"/>
    <property type="project" value="TreeGrafter"/>
</dbReference>
<dbReference type="InterPro" id="IPR001915">
    <property type="entry name" value="Peptidase_M48"/>
</dbReference>
<evidence type="ECO:0000256" key="6">
    <source>
        <dbReference type="RuleBase" id="RU003983"/>
    </source>
</evidence>
<evidence type="ECO:0000256" key="4">
    <source>
        <dbReference type="ARBA" id="ARBA00022833"/>
    </source>
</evidence>
<feature type="domain" description="Peptidase M48" evidence="8">
    <location>
        <begin position="163"/>
        <end position="341"/>
    </location>
</feature>
<evidence type="ECO:0000259" key="8">
    <source>
        <dbReference type="Pfam" id="PF01435"/>
    </source>
</evidence>
<evidence type="ECO:0000256" key="5">
    <source>
        <dbReference type="ARBA" id="ARBA00023049"/>
    </source>
</evidence>
<keyword evidence="10" id="KW-1185">Reference proteome</keyword>
<keyword evidence="7" id="KW-0472">Membrane</keyword>
<proteinExistence type="inferred from homology"/>
<dbReference type="Gene3D" id="3.30.2010.10">
    <property type="entry name" value="Metalloproteases ('zincins'), catalytic domain"/>
    <property type="match status" value="1"/>
</dbReference>
<protein>
    <submittedName>
        <fullName evidence="9">M48 family metallopeptidase</fullName>
    </submittedName>
</protein>
<evidence type="ECO:0000256" key="3">
    <source>
        <dbReference type="ARBA" id="ARBA00022801"/>
    </source>
</evidence>
<accession>A0A934VZH5</accession>
<evidence type="ECO:0000256" key="7">
    <source>
        <dbReference type="SAM" id="Phobius"/>
    </source>
</evidence>
<feature type="transmembrane region" description="Helical" evidence="7">
    <location>
        <begin position="103"/>
        <end position="132"/>
    </location>
</feature>
<dbReference type="InterPro" id="IPR051156">
    <property type="entry name" value="Mito/Outer_Membr_Metalloprot"/>
</dbReference>
<reference evidence="9" key="1">
    <citation type="submission" date="2021-01" db="EMBL/GenBank/DDBJ databases">
        <title>Paracoccus amoyensis sp. nov., isolated from the surface seawater along the coast of Xiamen Island, China.</title>
        <authorList>
            <person name="Lyu L."/>
        </authorList>
    </citation>
    <scope>NUCLEOTIDE SEQUENCE</scope>
    <source>
        <strain evidence="9">MJ17</strain>
    </source>
</reference>
<dbReference type="AlphaFoldDB" id="A0A934VZH5"/>